<organism evidence="1">
    <name type="scientific">viral metagenome</name>
    <dbReference type="NCBI Taxonomy" id="1070528"/>
    <lineage>
        <taxon>unclassified sequences</taxon>
        <taxon>metagenomes</taxon>
        <taxon>organismal metagenomes</taxon>
    </lineage>
</organism>
<proteinExistence type="predicted"/>
<reference evidence="1" key="1">
    <citation type="journal article" date="2020" name="Nature">
        <title>Giant virus diversity and host interactions through global metagenomics.</title>
        <authorList>
            <person name="Schulz F."/>
            <person name="Roux S."/>
            <person name="Paez-Espino D."/>
            <person name="Jungbluth S."/>
            <person name="Walsh D.A."/>
            <person name="Denef V.J."/>
            <person name="McMahon K.D."/>
            <person name="Konstantinidis K.T."/>
            <person name="Eloe-Fadrosh E.A."/>
            <person name="Kyrpides N.C."/>
            <person name="Woyke T."/>
        </authorList>
    </citation>
    <scope>NUCLEOTIDE SEQUENCE</scope>
    <source>
        <strain evidence="1">GVMAG-S-3300013014-104</strain>
    </source>
</reference>
<sequence length="184" mass="21966">MFHIACTRFTNSTYNENIEYRKNNEEIVIYGAALKIRNIYSSGSNIFVAEMNNETNKIEGIGLVKNLLVSDKRHKIYSNTDYNRYIYRGNYWIGRHELDPEISEILDNILFKGKSHLKYRTGITIITEKIFTHWNYDLRILKNKIKIAFLNKFNYNLNNEEEEEEEEEVIEIIPKKKVNYIKKI</sequence>
<accession>A0A6C0KPU8</accession>
<protein>
    <submittedName>
        <fullName evidence="1">Uncharacterized protein</fullName>
    </submittedName>
</protein>
<dbReference type="AlphaFoldDB" id="A0A6C0KPU8"/>
<dbReference type="EMBL" id="MN740947">
    <property type="protein sequence ID" value="QHU19303.1"/>
    <property type="molecule type" value="Genomic_DNA"/>
</dbReference>
<evidence type="ECO:0000313" key="1">
    <source>
        <dbReference type="EMBL" id="QHU19303.1"/>
    </source>
</evidence>
<name>A0A6C0KPU8_9ZZZZ</name>